<evidence type="ECO:0000313" key="1">
    <source>
        <dbReference type="EMBL" id="GGE99064.1"/>
    </source>
</evidence>
<dbReference type="Proteomes" id="UP000184120">
    <property type="component" value="Unassembled WGS sequence"/>
</dbReference>
<evidence type="ECO:0000313" key="3">
    <source>
        <dbReference type="Proteomes" id="UP000184120"/>
    </source>
</evidence>
<dbReference type="Proteomes" id="UP000650994">
    <property type="component" value="Unassembled WGS sequence"/>
</dbReference>
<dbReference type="InterPro" id="IPR036583">
    <property type="entry name" value="23S_rRNA_IVS_sf"/>
</dbReference>
<dbReference type="EMBL" id="BMFL01000010">
    <property type="protein sequence ID" value="GGE99064.1"/>
    <property type="molecule type" value="Genomic_DNA"/>
</dbReference>
<dbReference type="CDD" id="cd16377">
    <property type="entry name" value="23S_rRNA_IVP_like"/>
    <property type="match status" value="1"/>
</dbReference>
<dbReference type="InterPro" id="IPR012657">
    <property type="entry name" value="23S_rRNA-intervening_sequence"/>
</dbReference>
<reference evidence="1" key="1">
    <citation type="journal article" date="2014" name="Int. J. Syst. Evol. Microbiol.">
        <title>Complete genome of a new Firmicutes species belonging to the dominant human colonic microbiota ('Ruminococcus bicirculans') reveals two chromosomes and a selective capacity to utilize plant glucans.</title>
        <authorList>
            <consortium name="NISC Comparative Sequencing Program"/>
            <person name="Wegmann U."/>
            <person name="Louis P."/>
            <person name="Goesmann A."/>
            <person name="Henrissat B."/>
            <person name="Duncan S.H."/>
            <person name="Flint H.J."/>
        </authorList>
    </citation>
    <scope>NUCLEOTIDE SEQUENCE</scope>
    <source>
        <strain evidence="1">CGMCC 1.12707</strain>
    </source>
</reference>
<dbReference type="OrthoDB" id="9811959at2"/>
<dbReference type="AlphaFoldDB" id="A0A1M6UDD1"/>
<name>A0A1M6UDD1_9FLAO</name>
<reference evidence="1" key="5">
    <citation type="submission" date="2024-05" db="EMBL/GenBank/DDBJ databases">
        <authorList>
            <person name="Sun Q."/>
            <person name="Zhou Y."/>
        </authorList>
    </citation>
    <scope>NUCLEOTIDE SEQUENCE</scope>
    <source>
        <strain evidence="1">CGMCC 1.12707</strain>
    </source>
</reference>
<dbReference type="NCBIfam" id="TIGR02436">
    <property type="entry name" value="four helix bundle protein"/>
    <property type="match status" value="1"/>
</dbReference>
<dbReference type="EMBL" id="FRBH01000002">
    <property type="protein sequence ID" value="SHK67189.1"/>
    <property type="molecule type" value="Genomic_DNA"/>
</dbReference>
<reference evidence="3" key="3">
    <citation type="submission" date="2016-11" db="EMBL/GenBank/DDBJ databases">
        <authorList>
            <person name="Varghese N."/>
            <person name="Submissions S."/>
        </authorList>
    </citation>
    <scope>NUCLEOTIDE SEQUENCE [LARGE SCALE GENOMIC DNA]</scope>
    <source>
        <strain evidence="3">DSM 27989</strain>
    </source>
</reference>
<dbReference type="Gene3D" id="1.20.1440.60">
    <property type="entry name" value="23S rRNA-intervening sequence"/>
    <property type="match status" value="1"/>
</dbReference>
<accession>A0A1M6UDD1</accession>
<evidence type="ECO:0000313" key="2">
    <source>
        <dbReference type="EMBL" id="SHK67189.1"/>
    </source>
</evidence>
<dbReference type="Pfam" id="PF05635">
    <property type="entry name" value="23S_rRNA_IVP"/>
    <property type="match status" value="1"/>
</dbReference>
<dbReference type="SUPFAM" id="SSF158446">
    <property type="entry name" value="IVS-encoded protein-like"/>
    <property type="match status" value="1"/>
</dbReference>
<proteinExistence type="predicted"/>
<protein>
    <submittedName>
        <fullName evidence="2">Four helix bundle protein</fullName>
    </submittedName>
</protein>
<organism evidence="2 3">
    <name type="scientific">Chishuiella changwenlii</name>
    <dbReference type="NCBI Taxonomy" id="1434701"/>
    <lineage>
        <taxon>Bacteria</taxon>
        <taxon>Pseudomonadati</taxon>
        <taxon>Bacteroidota</taxon>
        <taxon>Flavobacteriia</taxon>
        <taxon>Flavobacteriales</taxon>
        <taxon>Weeksellaceae</taxon>
        <taxon>Chishuiella</taxon>
    </lineage>
</organism>
<keyword evidence="4" id="KW-1185">Reference proteome</keyword>
<reference evidence="4" key="4">
    <citation type="journal article" date="2019" name="Int. J. Syst. Evol. Microbiol.">
        <title>The Global Catalogue of Microorganisms (GCM) 10K type strain sequencing project: providing services to taxonomists for standard genome sequencing and annotation.</title>
        <authorList>
            <consortium name="The Broad Institute Genomics Platform"/>
            <consortium name="The Broad Institute Genome Sequencing Center for Infectious Disease"/>
            <person name="Wu L."/>
            <person name="Ma J."/>
        </authorList>
    </citation>
    <scope>NUCLEOTIDE SEQUENCE [LARGE SCALE GENOMIC DNA]</scope>
    <source>
        <strain evidence="4">CGMCC 1.12707</strain>
    </source>
</reference>
<evidence type="ECO:0000313" key="4">
    <source>
        <dbReference type="Proteomes" id="UP000650994"/>
    </source>
</evidence>
<dbReference type="STRING" id="1434701.SAMN05443634_102321"/>
<sequence>MHNFKELLVWQKSMGFTKKFYEITSNFPSSEIYGLTSQIRRSCISIPSNIAEGAGRNSNAQFANFLNIALGSSFELECQIILSKDLNFIQENISEELLSELKYIQNMLIKLAQSLV</sequence>
<reference evidence="2" key="2">
    <citation type="submission" date="2016-11" db="EMBL/GenBank/DDBJ databases">
        <authorList>
            <person name="Jaros S."/>
            <person name="Januszkiewicz K."/>
            <person name="Wedrychowicz H."/>
        </authorList>
    </citation>
    <scope>NUCLEOTIDE SEQUENCE [LARGE SCALE GENOMIC DNA]</scope>
    <source>
        <strain evidence="2">DSM 27989</strain>
    </source>
</reference>
<dbReference type="PANTHER" id="PTHR38471">
    <property type="entry name" value="FOUR HELIX BUNDLE PROTEIN"/>
    <property type="match status" value="1"/>
</dbReference>
<dbReference type="RefSeq" id="WP_072929803.1">
    <property type="nucleotide sequence ID" value="NZ_BMFL01000010.1"/>
</dbReference>
<dbReference type="PANTHER" id="PTHR38471:SF2">
    <property type="entry name" value="FOUR HELIX BUNDLE PROTEIN"/>
    <property type="match status" value="1"/>
</dbReference>
<gene>
    <name evidence="1" type="ORF">GCM10010984_15820</name>
    <name evidence="2" type="ORF">SAMN05443634_102321</name>
</gene>